<dbReference type="Pfam" id="PF01520">
    <property type="entry name" value="Amidase_3"/>
    <property type="match status" value="1"/>
</dbReference>
<dbReference type="Proteomes" id="UP000179467">
    <property type="component" value="Unassembled WGS sequence"/>
</dbReference>
<dbReference type="GO" id="GO:0009253">
    <property type="term" value="P:peptidoglycan catabolic process"/>
    <property type="evidence" value="ECO:0007669"/>
    <property type="project" value="InterPro"/>
</dbReference>
<dbReference type="InterPro" id="IPR050695">
    <property type="entry name" value="N-acetylmuramoyl_amidase_3"/>
</dbReference>
<accession>A0A1S1HK00</accession>
<dbReference type="EMBL" id="MIPT01000001">
    <property type="protein sequence ID" value="OHT22172.1"/>
    <property type="molecule type" value="Genomic_DNA"/>
</dbReference>
<feature type="domain" description="MurNAc-LAA" evidence="5">
    <location>
        <begin position="273"/>
        <end position="427"/>
    </location>
</feature>
<evidence type="ECO:0000256" key="3">
    <source>
        <dbReference type="ARBA" id="ARBA00022801"/>
    </source>
</evidence>
<name>A0A1S1HK00_9SPHN</name>
<dbReference type="InterPro" id="IPR002508">
    <property type="entry name" value="MurNAc-LAA_cat"/>
</dbReference>
<gene>
    <name evidence="6" type="primary">amiC_2</name>
    <name evidence="6" type="ORF">BHE75_04195</name>
</gene>
<keyword evidence="3 6" id="KW-0378">Hydrolase</keyword>
<dbReference type="OrthoDB" id="9806267at2"/>
<dbReference type="SUPFAM" id="SSF53187">
    <property type="entry name" value="Zn-dependent exopeptidases"/>
    <property type="match status" value="1"/>
</dbReference>
<comment type="catalytic activity">
    <reaction evidence="1">
        <text>Hydrolyzes the link between N-acetylmuramoyl residues and L-amino acid residues in certain cell-wall glycopeptides.</text>
        <dbReference type="EC" id="3.5.1.28"/>
    </reaction>
</comment>
<protein>
    <recommendedName>
        <fullName evidence="2">N-acetylmuramoyl-L-alanine amidase</fullName>
        <ecNumber evidence="2">3.5.1.28</ecNumber>
    </recommendedName>
</protein>
<keyword evidence="7" id="KW-1185">Reference proteome</keyword>
<feature type="region of interest" description="Disordered" evidence="4">
    <location>
        <begin position="176"/>
        <end position="203"/>
    </location>
</feature>
<organism evidence="6 7">
    <name type="scientific">Edaphosphingomonas haloaromaticamans</name>
    <dbReference type="NCBI Taxonomy" id="653954"/>
    <lineage>
        <taxon>Bacteria</taxon>
        <taxon>Pseudomonadati</taxon>
        <taxon>Pseudomonadota</taxon>
        <taxon>Alphaproteobacteria</taxon>
        <taxon>Sphingomonadales</taxon>
        <taxon>Rhizorhabdaceae</taxon>
        <taxon>Edaphosphingomonas</taxon>
    </lineage>
</organism>
<dbReference type="Gene3D" id="2.60.40.3500">
    <property type="match status" value="1"/>
</dbReference>
<proteinExistence type="predicted"/>
<dbReference type="Pfam" id="PF11741">
    <property type="entry name" value="AMIN"/>
    <property type="match status" value="1"/>
</dbReference>
<dbReference type="SMART" id="SM00646">
    <property type="entry name" value="Ami_3"/>
    <property type="match status" value="1"/>
</dbReference>
<sequence>MISRIAQAGGGIFGRLRRSKDEGGDRQIFSAIPRVLCLVLLAIFIATPIDAASIRGVEILGDSITLRFDGPVEKASVFTLDGPRRIAIDIASAHAGSGGEAGGYIAAIRQAQFDPRTARVVLDLKGPALVKGGGFAADGRSLVLEIAGASERAFARSIDAPRRVFLPPVAVQASAPRRSDRSAVRVPLDRSAEGDGPPLPRVIGAKGSNRPLVVIDAGHGGHDPGSLGPGGRREKDAALAIALAIRDELVESGRVRVALTRETDRFLVLGERREIARRLGADLFLSVHADSAPNPAARGATIYTLSEVASDRVAAAVAARENRADVLNGVNLGGENEDVSSILFDLAQRETMNISADFAVLLQREMAPHIPFKDEFHRFAGLIVLKAPDVPSVLLETGYISNEEDAKLLFSEKYRRDIAKGVRRAIEVHFARRLASN</sequence>
<dbReference type="AlphaFoldDB" id="A0A1S1HK00"/>
<evidence type="ECO:0000259" key="5">
    <source>
        <dbReference type="SMART" id="SM00646"/>
    </source>
</evidence>
<dbReference type="RefSeq" id="WP_015458597.1">
    <property type="nucleotide sequence ID" value="NZ_MIPT01000001.1"/>
</dbReference>
<evidence type="ECO:0000256" key="2">
    <source>
        <dbReference type="ARBA" id="ARBA00011901"/>
    </source>
</evidence>
<evidence type="ECO:0000313" key="6">
    <source>
        <dbReference type="EMBL" id="OHT22172.1"/>
    </source>
</evidence>
<dbReference type="GO" id="GO:0030288">
    <property type="term" value="C:outer membrane-bounded periplasmic space"/>
    <property type="evidence" value="ECO:0007669"/>
    <property type="project" value="TreeGrafter"/>
</dbReference>
<dbReference type="GO" id="GO:0008745">
    <property type="term" value="F:N-acetylmuramoyl-L-alanine amidase activity"/>
    <property type="evidence" value="ECO:0007669"/>
    <property type="project" value="UniProtKB-EC"/>
</dbReference>
<dbReference type="PANTHER" id="PTHR30404">
    <property type="entry name" value="N-ACETYLMURAMOYL-L-ALANINE AMIDASE"/>
    <property type="match status" value="1"/>
</dbReference>
<dbReference type="EC" id="3.5.1.28" evidence="2"/>
<evidence type="ECO:0000256" key="1">
    <source>
        <dbReference type="ARBA" id="ARBA00001561"/>
    </source>
</evidence>
<reference evidence="6 7" key="1">
    <citation type="submission" date="2016-09" db="EMBL/GenBank/DDBJ databases">
        <title>Metabolic pathway, cell adaptation mechanisms and a novel monoxygenase revealed through proteogenomic-transcription analysis of a Sphingomonas haloaromaticamans strain degrading the fungicide ortho-phenylphenol.</title>
        <authorList>
            <person name="Perruchon C."/>
            <person name="Papadopoulou E.S."/>
            <person name="Rousidou C."/>
            <person name="Vasileiadis S."/>
            <person name="Tanou G."/>
            <person name="Amoutzias G."/>
            <person name="Molassiotis A."/>
            <person name="Karpouzas D.G."/>
        </authorList>
    </citation>
    <scope>NUCLEOTIDE SEQUENCE [LARGE SCALE GENOMIC DNA]</scope>
    <source>
        <strain evidence="6 7">P3</strain>
    </source>
</reference>
<dbReference type="Gene3D" id="3.40.630.40">
    <property type="entry name" value="Zn-dependent exopeptidases"/>
    <property type="match status" value="1"/>
</dbReference>
<feature type="compositionally biased region" description="Basic and acidic residues" evidence="4">
    <location>
        <begin position="177"/>
        <end position="193"/>
    </location>
</feature>
<dbReference type="InterPro" id="IPR021731">
    <property type="entry name" value="AMIN_dom"/>
</dbReference>
<evidence type="ECO:0000313" key="7">
    <source>
        <dbReference type="Proteomes" id="UP000179467"/>
    </source>
</evidence>
<dbReference type="CDD" id="cd02696">
    <property type="entry name" value="MurNAc-LAA"/>
    <property type="match status" value="1"/>
</dbReference>
<comment type="caution">
    <text evidence="6">The sequence shown here is derived from an EMBL/GenBank/DDBJ whole genome shotgun (WGS) entry which is preliminary data.</text>
</comment>
<dbReference type="PANTHER" id="PTHR30404:SF0">
    <property type="entry name" value="N-ACETYLMURAMOYL-L-ALANINE AMIDASE AMIC"/>
    <property type="match status" value="1"/>
</dbReference>
<evidence type="ECO:0000256" key="4">
    <source>
        <dbReference type="SAM" id="MobiDB-lite"/>
    </source>
</evidence>